<feature type="domain" description="Tyr recombinase" evidence="5">
    <location>
        <begin position="173"/>
        <end position="383"/>
    </location>
</feature>
<dbReference type="GO" id="GO:0006310">
    <property type="term" value="P:DNA recombination"/>
    <property type="evidence" value="ECO:0007669"/>
    <property type="project" value="UniProtKB-KW"/>
</dbReference>
<accession>A0A9X1Z819</accession>
<evidence type="ECO:0000259" key="5">
    <source>
        <dbReference type="PROSITE" id="PS51898"/>
    </source>
</evidence>
<dbReference type="Gene3D" id="1.10.443.10">
    <property type="entry name" value="Intergrase catalytic core"/>
    <property type="match status" value="1"/>
</dbReference>
<sequence>MKVIEFKSPCGNPTALIFNNDKPVFWANYWLINQHPTTRPKSLITYSYDLCLVILFFQYKKIDYIKRFSNGSFLTNGELTKLRSHLTETKSTLENRIAGIGMINPKKVSNSTYDRRCGIAKKFLEFIAEELILSTNKDKRKSLSDFTGRLKNQLRSHHSDNENVVQPWTNEDYIKMDLTIKSNSKIREKFLIHRDLVVFHLLRESGIRNSELLGIRVDGFQRKNRGYVTTKIEASTDMSLDPRSSPATVKTFNRELKISDSLWGLIERYIIERKKIKASIKHPFLIIGISGQPLSNDAVGKIFKTLSDQLELKITPHSLRHSWACNFILNEYEKASFATGREKERIISNALSVLRIQMGWSLRSSMPEHYAKYAFQKIGNERLLSEDRSLHKKLSKDVSYGAQSND</sequence>
<gene>
    <name evidence="6" type="ORF">M1B34_31150</name>
</gene>
<dbReference type="PROSITE" id="PS51898">
    <property type="entry name" value="TYR_RECOMBINASE"/>
    <property type="match status" value="1"/>
</dbReference>
<dbReference type="PANTHER" id="PTHR30349">
    <property type="entry name" value="PHAGE INTEGRASE-RELATED"/>
    <property type="match status" value="1"/>
</dbReference>
<proteinExistence type="inferred from homology"/>
<dbReference type="CDD" id="cd00397">
    <property type="entry name" value="DNA_BRE_C"/>
    <property type="match status" value="1"/>
</dbReference>
<organism evidence="6 7">
    <name type="scientific">Pseudomonas morbosilactucae</name>
    <dbReference type="NCBI Taxonomy" id="2938197"/>
    <lineage>
        <taxon>Bacteria</taxon>
        <taxon>Pseudomonadati</taxon>
        <taxon>Pseudomonadota</taxon>
        <taxon>Gammaproteobacteria</taxon>
        <taxon>Pseudomonadales</taxon>
        <taxon>Pseudomonadaceae</taxon>
        <taxon>Pseudomonas</taxon>
    </lineage>
</organism>
<dbReference type="Pfam" id="PF00589">
    <property type="entry name" value="Phage_integrase"/>
    <property type="match status" value="1"/>
</dbReference>
<protein>
    <submittedName>
        <fullName evidence="6">Site-specific integrase</fullName>
    </submittedName>
</protein>
<dbReference type="GO" id="GO:0015074">
    <property type="term" value="P:DNA integration"/>
    <property type="evidence" value="ECO:0007669"/>
    <property type="project" value="UniProtKB-KW"/>
</dbReference>
<evidence type="ECO:0000256" key="2">
    <source>
        <dbReference type="ARBA" id="ARBA00022908"/>
    </source>
</evidence>
<dbReference type="Proteomes" id="UP001155059">
    <property type="component" value="Unassembled WGS sequence"/>
</dbReference>
<evidence type="ECO:0000256" key="1">
    <source>
        <dbReference type="ARBA" id="ARBA00008857"/>
    </source>
</evidence>
<dbReference type="RefSeq" id="WP_268267127.1">
    <property type="nucleotide sequence ID" value="NZ_JALQCW010000103.1"/>
</dbReference>
<dbReference type="PANTHER" id="PTHR30349:SF41">
    <property type="entry name" value="INTEGRASE_RECOMBINASE PROTEIN MJ0367-RELATED"/>
    <property type="match status" value="1"/>
</dbReference>
<dbReference type="AlphaFoldDB" id="A0A9X1Z819"/>
<dbReference type="EMBL" id="JALQCW010000103">
    <property type="protein sequence ID" value="MCK9802000.1"/>
    <property type="molecule type" value="Genomic_DNA"/>
</dbReference>
<name>A0A9X1Z819_9PSED</name>
<evidence type="ECO:0000313" key="6">
    <source>
        <dbReference type="EMBL" id="MCK9802000.1"/>
    </source>
</evidence>
<comment type="caution">
    <text evidence="6">The sequence shown here is derived from an EMBL/GenBank/DDBJ whole genome shotgun (WGS) entry which is preliminary data.</text>
</comment>
<dbReference type="InterPro" id="IPR050090">
    <property type="entry name" value="Tyrosine_recombinase_XerCD"/>
</dbReference>
<dbReference type="GO" id="GO:0003677">
    <property type="term" value="F:DNA binding"/>
    <property type="evidence" value="ECO:0007669"/>
    <property type="project" value="UniProtKB-KW"/>
</dbReference>
<evidence type="ECO:0000256" key="4">
    <source>
        <dbReference type="ARBA" id="ARBA00023172"/>
    </source>
</evidence>
<reference evidence="6 7" key="1">
    <citation type="journal article" date="2022" name="Int. J. Syst. Evol. Microbiol.">
        <title>Pseudomonas aegrilactucae sp. nov. and Pseudomonas morbosilactucae sp. nov., pathogens causing bacterial rot of lettuce in Japan.</title>
        <authorList>
            <person name="Sawada H."/>
            <person name="Fujikawa T."/>
            <person name="Satou M."/>
        </authorList>
    </citation>
    <scope>NUCLEOTIDE SEQUENCE [LARGE SCALE GENOMIC DNA]</scope>
    <source>
        <strain evidence="6 7">MAFF 302030</strain>
    </source>
</reference>
<reference evidence="6 7" key="2">
    <citation type="journal article" date="2023" name="Plant Pathol.">
        <title>Dismantling and reorganizing Pseudomonas marginalis sensu#lato.</title>
        <authorList>
            <person name="Sawada H."/>
            <person name="Fujikawa T."/>
            <person name="Satou M."/>
        </authorList>
    </citation>
    <scope>NUCLEOTIDE SEQUENCE [LARGE SCALE GENOMIC DNA]</scope>
    <source>
        <strain evidence="6 7">MAFF 302030</strain>
    </source>
</reference>
<dbReference type="InterPro" id="IPR002104">
    <property type="entry name" value="Integrase_catalytic"/>
</dbReference>
<keyword evidence="3" id="KW-0238">DNA-binding</keyword>
<dbReference type="InterPro" id="IPR011010">
    <property type="entry name" value="DNA_brk_join_enz"/>
</dbReference>
<evidence type="ECO:0000313" key="7">
    <source>
        <dbReference type="Proteomes" id="UP001155059"/>
    </source>
</evidence>
<keyword evidence="4" id="KW-0233">DNA recombination</keyword>
<keyword evidence="2" id="KW-0229">DNA integration</keyword>
<dbReference type="InterPro" id="IPR013762">
    <property type="entry name" value="Integrase-like_cat_sf"/>
</dbReference>
<dbReference type="SUPFAM" id="SSF56349">
    <property type="entry name" value="DNA breaking-rejoining enzymes"/>
    <property type="match status" value="1"/>
</dbReference>
<comment type="similarity">
    <text evidence="1">Belongs to the 'phage' integrase family.</text>
</comment>
<evidence type="ECO:0000256" key="3">
    <source>
        <dbReference type="ARBA" id="ARBA00023125"/>
    </source>
</evidence>